<accession>A0ABR0SPD0</accession>
<dbReference type="PANTHER" id="PTHR37538:SF1">
    <property type="entry name" value="BTB DOMAIN-CONTAINING PROTEIN"/>
    <property type="match status" value="1"/>
</dbReference>
<comment type="caution">
    <text evidence="2">The sequence shown here is derived from an EMBL/GenBank/DDBJ whole genome shotgun (WGS) entry which is preliminary data.</text>
</comment>
<keyword evidence="3" id="KW-1185">Reference proteome</keyword>
<sequence length="268" mass="30125">MASDSSAVAVDARPESSPYATDNIKLNMQSDYHLYIPPHLLAKSPELASMRRGRYSRDVDISPDAGHVLVHYLFTDTYQCLRPKGSSPHEKAVAEFLTSIRVYAAARKFELASLEELAKVQIQRLGDELRVLLVFDLVRNEYPNPSLDDVWISAYLKSRLRTLFVNPAEPMEQSSTDESTTVSISDILFKSMFELLRENTTSLGDKSNQPFRHGAEPHENEPLTQSESSQVGPQAVAEIEEDQNHEVEEGWGLLGFRPKGKDEKCQSN</sequence>
<name>A0ABR0SPD0_9HYPO</name>
<gene>
    <name evidence="2" type="ORF">PT974_07472</name>
</gene>
<evidence type="ECO:0000313" key="3">
    <source>
        <dbReference type="Proteomes" id="UP001338125"/>
    </source>
</evidence>
<reference evidence="2 3" key="1">
    <citation type="submission" date="2024-01" db="EMBL/GenBank/DDBJ databases">
        <title>Complete genome of Cladobotryum mycophilum ATHUM6906.</title>
        <authorList>
            <person name="Christinaki A.C."/>
            <person name="Myridakis A.I."/>
            <person name="Kouvelis V.N."/>
        </authorList>
    </citation>
    <scope>NUCLEOTIDE SEQUENCE [LARGE SCALE GENOMIC DNA]</scope>
    <source>
        <strain evidence="2 3">ATHUM6906</strain>
    </source>
</reference>
<protein>
    <submittedName>
        <fullName evidence="2">Uncharacterized protein</fullName>
    </submittedName>
</protein>
<organism evidence="2 3">
    <name type="scientific">Cladobotryum mycophilum</name>
    <dbReference type="NCBI Taxonomy" id="491253"/>
    <lineage>
        <taxon>Eukaryota</taxon>
        <taxon>Fungi</taxon>
        <taxon>Dikarya</taxon>
        <taxon>Ascomycota</taxon>
        <taxon>Pezizomycotina</taxon>
        <taxon>Sordariomycetes</taxon>
        <taxon>Hypocreomycetidae</taxon>
        <taxon>Hypocreales</taxon>
        <taxon>Hypocreaceae</taxon>
        <taxon>Cladobotryum</taxon>
    </lineage>
</organism>
<proteinExistence type="predicted"/>
<feature type="compositionally biased region" description="Polar residues" evidence="1">
    <location>
        <begin position="222"/>
        <end position="232"/>
    </location>
</feature>
<dbReference type="PANTHER" id="PTHR37538">
    <property type="entry name" value="BTB DOMAIN-CONTAINING PROTEIN"/>
    <property type="match status" value="1"/>
</dbReference>
<evidence type="ECO:0000256" key="1">
    <source>
        <dbReference type="SAM" id="MobiDB-lite"/>
    </source>
</evidence>
<evidence type="ECO:0000313" key="2">
    <source>
        <dbReference type="EMBL" id="KAK5994032.1"/>
    </source>
</evidence>
<dbReference type="Proteomes" id="UP001338125">
    <property type="component" value="Unassembled WGS sequence"/>
</dbReference>
<feature type="compositionally biased region" description="Basic and acidic residues" evidence="1">
    <location>
        <begin position="259"/>
        <end position="268"/>
    </location>
</feature>
<feature type="region of interest" description="Disordered" evidence="1">
    <location>
        <begin position="202"/>
        <end position="268"/>
    </location>
</feature>
<dbReference type="EMBL" id="JAVFKD010000012">
    <property type="protein sequence ID" value="KAK5994032.1"/>
    <property type="molecule type" value="Genomic_DNA"/>
</dbReference>